<reference evidence="2" key="1">
    <citation type="submission" date="2016-10" db="EMBL/GenBank/DDBJ databases">
        <authorList>
            <person name="de Groot N.N."/>
        </authorList>
    </citation>
    <scope>NUCLEOTIDE SEQUENCE</scope>
</reference>
<dbReference type="GO" id="GO:0047360">
    <property type="term" value="F:undecaprenyl-phosphate galactose phosphotransferase activity"/>
    <property type="evidence" value="ECO:0007669"/>
    <property type="project" value="UniProtKB-EC"/>
</dbReference>
<dbReference type="PANTHER" id="PTHR30576:SF0">
    <property type="entry name" value="UNDECAPRENYL-PHOSPHATE N-ACETYLGALACTOSAMINYL 1-PHOSPHATE TRANSFERASE-RELATED"/>
    <property type="match status" value="1"/>
</dbReference>
<dbReference type="Pfam" id="PF02397">
    <property type="entry name" value="Bac_transf"/>
    <property type="match status" value="1"/>
</dbReference>
<organism evidence="2">
    <name type="scientific">hydrothermal vent metagenome</name>
    <dbReference type="NCBI Taxonomy" id="652676"/>
    <lineage>
        <taxon>unclassified sequences</taxon>
        <taxon>metagenomes</taxon>
        <taxon>ecological metagenomes</taxon>
    </lineage>
</organism>
<dbReference type="EMBL" id="FPHE01000118">
    <property type="protein sequence ID" value="SFV62743.1"/>
    <property type="molecule type" value="Genomic_DNA"/>
</dbReference>
<name>A0A1W1CAJ5_9ZZZZ</name>
<keyword evidence="2" id="KW-0808">Transferase</keyword>
<evidence type="ECO:0000259" key="1">
    <source>
        <dbReference type="Pfam" id="PF02397"/>
    </source>
</evidence>
<feature type="domain" description="Bacterial sugar transferase" evidence="1">
    <location>
        <begin position="78"/>
        <end position="229"/>
    </location>
</feature>
<accession>A0A1W1CAJ5</accession>
<proteinExistence type="predicted"/>
<evidence type="ECO:0000313" key="2">
    <source>
        <dbReference type="EMBL" id="SFV62743.1"/>
    </source>
</evidence>
<sequence length="243" mass="28561">MSTIYCNSSNIGKLLKEINIGLNIGNEVQLKIQLDKSITLYYGYFVYHGFKVKNMVELKNKIIVDLVKSKSIQTSKDKKYSFLIKLPRTGKYGKRIFVYKLRTMQPYSEYIQDLVIKKNGLNDDGTIRDDFRITKIGKILRRYWLDELPMLINFFKGDLKLIGFRPLSDAMLSQYPKEFVLVRNRYKPGLIPPYYIDKPNSFEGLVDSEKRYIQKYRESGIITDTVYFFKFLNVLLFKGVRSS</sequence>
<dbReference type="AlphaFoldDB" id="A0A1W1CAJ5"/>
<protein>
    <submittedName>
        <fullName evidence="2">Undecaprenyl-phosphate galactosephosphotransferase</fullName>
        <ecNumber evidence="2">2.7.8.6</ecNumber>
    </submittedName>
</protein>
<dbReference type="EC" id="2.7.8.6" evidence="2"/>
<gene>
    <name evidence="2" type="ORF">MNB_SV-12-1614</name>
</gene>
<dbReference type="PANTHER" id="PTHR30576">
    <property type="entry name" value="COLANIC BIOSYNTHESIS UDP-GLUCOSE LIPID CARRIER TRANSFERASE"/>
    <property type="match status" value="1"/>
</dbReference>
<dbReference type="InterPro" id="IPR003362">
    <property type="entry name" value="Bact_transf"/>
</dbReference>